<proteinExistence type="predicted"/>
<evidence type="ECO:0000313" key="2">
    <source>
        <dbReference type="Proteomes" id="UP000280395"/>
    </source>
</evidence>
<dbReference type="AlphaFoldDB" id="A0A3M5VF32"/>
<dbReference type="EMBL" id="RBUA01000684">
    <property type="protein sequence ID" value="RMU56776.1"/>
    <property type="molecule type" value="Genomic_DNA"/>
</dbReference>
<sequence length="133" mass="14695">MRRLKQPWLVFVGTAEAAFAMAEEFALHQFGRDSPAVDRHERFVDARPLLVNQPGYQLFATARFAADVDGCLAARQLADLVAQGAHRRRITQQTAVDAVHRLSGGGQAQSTIDQFAEPVEVHRFGHEIEGPGF</sequence>
<evidence type="ECO:0000313" key="1">
    <source>
        <dbReference type="EMBL" id="RMU56776.1"/>
    </source>
</evidence>
<reference evidence="1 2" key="1">
    <citation type="submission" date="2018-08" db="EMBL/GenBank/DDBJ databases">
        <title>Recombination of ecologically and evolutionarily significant loci maintains genetic cohesion in the Pseudomonas syringae species complex.</title>
        <authorList>
            <person name="Dillon M."/>
            <person name="Thakur S."/>
            <person name="Almeida R.N.D."/>
            <person name="Weir B.S."/>
            <person name="Guttman D.S."/>
        </authorList>
    </citation>
    <scope>NUCLEOTIDE SEQUENCE [LARGE SCALE GENOMIC DNA]</scope>
    <source>
        <strain evidence="1 2">ICMP 14479</strain>
    </source>
</reference>
<comment type="caution">
    <text evidence="1">The sequence shown here is derived from an EMBL/GenBank/DDBJ whole genome shotgun (WGS) entry which is preliminary data.</text>
</comment>
<accession>A0A3M5VF32</accession>
<name>A0A3M5VF32_PSESX</name>
<organism evidence="1 2">
    <name type="scientific">Pseudomonas syringae pv. avii</name>
    <dbReference type="NCBI Taxonomy" id="663959"/>
    <lineage>
        <taxon>Bacteria</taxon>
        <taxon>Pseudomonadati</taxon>
        <taxon>Pseudomonadota</taxon>
        <taxon>Gammaproteobacteria</taxon>
        <taxon>Pseudomonadales</taxon>
        <taxon>Pseudomonadaceae</taxon>
        <taxon>Pseudomonas</taxon>
        <taxon>Pseudomonas syringae</taxon>
    </lineage>
</organism>
<dbReference type="Proteomes" id="UP000280395">
    <property type="component" value="Unassembled WGS sequence"/>
</dbReference>
<gene>
    <name evidence="1" type="ORF">ALP29_201206</name>
</gene>
<dbReference type="AntiFam" id="ANF00077">
    <property type="entry name" value="Shadow ORF (opposite AtoC)"/>
</dbReference>
<protein>
    <submittedName>
        <fullName evidence="1">Uncharacterized protein</fullName>
    </submittedName>
</protein>